<evidence type="ECO:0000259" key="2">
    <source>
        <dbReference type="PROSITE" id="PS50021"/>
    </source>
</evidence>
<evidence type="ECO:0000313" key="3">
    <source>
        <dbReference type="EMBL" id="RWS18643.1"/>
    </source>
</evidence>
<name>A0A443RTJ4_9ACAR</name>
<dbReference type="Proteomes" id="UP000288716">
    <property type="component" value="Unassembled WGS sequence"/>
</dbReference>
<dbReference type="VEuPathDB" id="VectorBase:LDEU013397"/>
<feature type="transmembrane region" description="Helical" evidence="1">
    <location>
        <begin position="36"/>
        <end position="60"/>
    </location>
</feature>
<organism evidence="3 4">
    <name type="scientific">Leptotrombidium deliense</name>
    <dbReference type="NCBI Taxonomy" id="299467"/>
    <lineage>
        <taxon>Eukaryota</taxon>
        <taxon>Metazoa</taxon>
        <taxon>Ecdysozoa</taxon>
        <taxon>Arthropoda</taxon>
        <taxon>Chelicerata</taxon>
        <taxon>Arachnida</taxon>
        <taxon>Acari</taxon>
        <taxon>Acariformes</taxon>
        <taxon>Trombidiformes</taxon>
        <taxon>Prostigmata</taxon>
        <taxon>Anystina</taxon>
        <taxon>Parasitengona</taxon>
        <taxon>Trombiculoidea</taxon>
        <taxon>Trombiculidae</taxon>
        <taxon>Leptotrombidium</taxon>
    </lineage>
</organism>
<feature type="non-terminal residue" evidence="3">
    <location>
        <position position="1"/>
    </location>
</feature>
<keyword evidence="1" id="KW-1133">Transmembrane helix</keyword>
<feature type="domain" description="Calponin-homology (CH)" evidence="2">
    <location>
        <begin position="4"/>
        <end position="81"/>
    </location>
</feature>
<dbReference type="InterPro" id="IPR036872">
    <property type="entry name" value="CH_dom_sf"/>
</dbReference>
<reference evidence="3 4" key="1">
    <citation type="journal article" date="2018" name="Gigascience">
        <title>Genomes of trombidid mites reveal novel predicted allergens and laterally-transferred genes associated with secondary metabolism.</title>
        <authorList>
            <person name="Dong X."/>
            <person name="Chaisiri K."/>
            <person name="Xia D."/>
            <person name="Armstrong S.D."/>
            <person name="Fang Y."/>
            <person name="Donnelly M.J."/>
            <person name="Kadowaki T."/>
            <person name="McGarry J.W."/>
            <person name="Darby A.C."/>
            <person name="Makepeace B.L."/>
        </authorList>
    </citation>
    <scope>NUCLEOTIDE SEQUENCE [LARGE SCALE GENOMIC DNA]</scope>
    <source>
        <strain evidence="3">UoL-UT</strain>
    </source>
</reference>
<evidence type="ECO:0000256" key="1">
    <source>
        <dbReference type="SAM" id="Phobius"/>
    </source>
</evidence>
<dbReference type="Pfam" id="PF00307">
    <property type="entry name" value="CH"/>
    <property type="match status" value="1"/>
</dbReference>
<dbReference type="OrthoDB" id="6627073at2759"/>
<feature type="non-terminal residue" evidence="3">
    <location>
        <position position="81"/>
    </location>
</feature>
<dbReference type="PROSITE" id="PS50021">
    <property type="entry name" value="CH"/>
    <property type="match status" value="1"/>
</dbReference>
<protein>
    <submittedName>
        <fullName evidence="3">Nesprin-1-like protein</fullName>
    </submittedName>
</protein>
<gene>
    <name evidence="3" type="ORF">B4U80_00838</name>
</gene>
<dbReference type="AlphaFoldDB" id="A0A443RTJ4"/>
<dbReference type="STRING" id="299467.A0A443RTJ4"/>
<dbReference type="InterPro" id="IPR001715">
    <property type="entry name" value="CH_dom"/>
</dbReference>
<dbReference type="SUPFAM" id="SSF47576">
    <property type="entry name" value="Calponin-homology domain, CH-domain"/>
    <property type="match status" value="1"/>
</dbReference>
<keyword evidence="1" id="KW-0812">Transmembrane</keyword>
<dbReference type="EMBL" id="NCKV01036652">
    <property type="protein sequence ID" value="RWS18643.1"/>
    <property type="molecule type" value="Genomic_DNA"/>
</dbReference>
<keyword evidence="1" id="KW-0472">Membrane</keyword>
<sequence>EKTEVQKKVFANWINSHVPNCIKNDIIEELRDGTKLIALIYALSGVKLVSSIKIFFTMYFNPIFDKNNNTLEIFNVATYYS</sequence>
<comment type="caution">
    <text evidence="3">The sequence shown here is derived from an EMBL/GenBank/DDBJ whole genome shotgun (WGS) entry which is preliminary data.</text>
</comment>
<keyword evidence="4" id="KW-1185">Reference proteome</keyword>
<proteinExistence type="predicted"/>
<dbReference type="Gene3D" id="1.10.418.10">
    <property type="entry name" value="Calponin-like domain"/>
    <property type="match status" value="1"/>
</dbReference>
<accession>A0A443RTJ4</accession>
<evidence type="ECO:0000313" key="4">
    <source>
        <dbReference type="Proteomes" id="UP000288716"/>
    </source>
</evidence>